<gene>
    <name evidence="2" type="ORF">CJ030_MR8G020177</name>
</gene>
<feature type="transmembrane region" description="Helical" evidence="1">
    <location>
        <begin position="67"/>
        <end position="84"/>
    </location>
</feature>
<evidence type="ECO:0000313" key="3">
    <source>
        <dbReference type="Proteomes" id="UP000516437"/>
    </source>
</evidence>
<evidence type="ECO:0000256" key="1">
    <source>
        <dbReference type="SAM" id="Phobius"/>
    </source>
</evidence>
<evidence type="ECO:0000313" key="2">
    <source>
        <dbReference type="EMBL" id="KAB1202380.1"/>
    </source>
</evidence>
<keyword evidence="1" id="KW-0812">Transmembrane</keyword>
<dbReference type="EMBL" id="RXIC02000026">
    <property type="protein sequence ID" value="KAB1202380.1"/>
    <property type="molecule type" value="Genomic_DNA"/>
</dbReference>
<accession>A0A6A1UTK8</accession>
<name>A0A6A1UTK8_9ROSI</name>
<sequence length="85" mass="10046">MTEWNPARRFWGCPMYTSGARNSSCGYFQWFDPPTCPRGKEVLLPLIKKMKKMEEAAREQKTKDNRMLKCLLICFIASWILFFAM</sequence>
<reference evidence="2 3" key="1">
    <citation type="journal article" date="2019" name="Plant Biotechnol. J.">
        <title>The red bayberry genome and genetic basis of sex determination.</title>
        <authorList>
            <person name="Jia H.M."/>
            <person name="Jia H.J."/>
            <person name="Cai Q.L."/>
            <person name="Wang Y."/>
            <person name="Zhao H.B."/>
            <person name="Yang W.F."/>
            <person name="Wang G.Y."/>
            <person name="Li Y.H."/>
            <person name="Zhan D.L."/>
            <person name="Shen Y.T."/>
            <person name="Niu Q.F."/>
            <person name="Chang L."/>
            <person name="Qiu J."/>
            <person name="Zhao L."/>
            <person name="Xie H.B."/>
            <person name="Fu W.Y."/>
            <person name="Jin J."/>
            <person name="Li X.W."/>
            <person name="Jiao Y."/>
            <person name="Zhou C.C."/>
            <person name="Tu T."/>
            <person name="Chai C.Y."/>
            <person name="Gao J.L."/>
            <person name="Fan L.J."/>
            <person name="van de Weg E."/>
            <person name="Wang J.Y."/>
            <person name="Gao Z.S."/>
        </authorList>
    </citation>
    <scope>NUCLEOTIDE SEQUENCE [LARGE SCALE GENOMIC DNA]</scope>
    <source>
        <tissue evidence="2">Leaves</tissue>
    </source>
</reference>
<protein>
    <recommendedName>
        <fullName evidence="4">Zinc finger GRF-type domain-containing protein</fullName>
    </recommendedName>
</protein>
<keyword evidence="3" id="KW-1185">Reference proteome</keyword>
<dbReference type="Proteomes" id="UP000516437">
    <property type="component" value="Chromosome 8"/>
</dbReference>
<comment type="caution">
    <text evidence="2">The sequence shown here is derived from an EMBL/GenBank/DDBJ whole genome shotgun (WGS) entry which is preliminary data.</text>
</comment>
<dbReference type="OrthoDB" id="2822301at2759"/>
<keyword evidence="1" id="KW-1133">Transmembrane helix</keyword>
<organism evidence="2 3">
    <name type="scientific">Morella rubra</name>
    <name type="common">Chinese bayberry</name>
    <dbReference type="NCBI Taxonomy" id="262757"/>
    <lineage>
        <taxon>Eukaryota</taxon>
        <taxon>Viridiplantae</taxon>
        <taxon>Streptophyta</taxon>
        <taxon>Embryophyta</taxon>
        <taxon>Tracheophyta</taxon>
        <taxon>Spermatophyta</taxon>
        <taxon>Magnoliopsida</taxon>
        <taxon>eudicotyledons</taxon>
        <taxon>Gunneridae</taxon>
        <taxon>Pentapetalae</taxon>
        <taxon>rosids</taxon>
        <taxon>fabids</taxon>
        <taxon>Fagales</taxon>
        <taxon>Myricaceae</taxon>
        <taxon>Morella</taxon>
    </lineage>
</organism>
<dbReference type="AlphaFoldDB" id="A0A6A1UTK8"/>
<evidence type="ECO:0008006" key="4">
    <source>
        <dbReference type="Google" id="ProtNLM"/>
    </source>
</evidence>
<proteinExistence type="predicted"/>
<keyword evidence="1" id="KW-0472">Membrane</keyword>